<evidence type="ECO:0000313" key="1">
    <source>
        <dbReference type="EMBL" id="JAE11857.1"/>
    </source>
</evidence>
<protein>
    <submittedName>
        <fullName evidence="1">Uncharacterized protein</fullName>
    </submittedName>
</protein>
<dbReference type="EMBL" id="GBRH01186039">
    <property type="protein sequence ID" value="JAE11857.1"/>
    <property type="molecule type" value="Transcribed_RNA"/>
</dbReference>
<name>A0A0A9FHM7_ARUDO</name>
<sequence length="55" mass="6173">MLRNWGVVQLGLQSTFDTLHTNMPSCQLTSSNSNKEMQADETEYCIIGLPQVTLK</sequence>
<reference evidence="1" key="1">
    <citation type="submission" date="2014-09" db="EMBL/GenBank/DDBJ databases">
        <authorList>
            <person name="Magalhaes I.L.F."/>
            <person name="Oliveira U."/>
            <person name="Santos F.R."/>
            <person name="Vidigal T.H.D.A."/>
            <person name="Brescovit A.D."/>
            <person name="Santos A.J."/>
        </authorList>
    </citation>
    <scope>NUCLEOTIDE SEQUENCE</scope>
    <source>
        <tissue evidence="1">Shoot tissue taken approximately 20 cm above the soil surface</tissue>
    </source>
</reference>
<accession>A0A0A9FHM7</accession>
<dbReference type="AlphaFoldDB" id="A0A0A9FHM7"/>
<reference evidence="1" key="2">
    <citation type="journal article" date="2015" name="Data Brief">
        <title>Shoot transcriptome of the giant reed, Arundo donax.</title>
        <authorList>
            <person name="Barrero R.A."/>
            <person name="Guerrero F.D."/>
            <person name="Moolhuijzen P."/>
            <person name="Goolsby J.A."/>
            <person name="Tidwell J."/>
            <person name="Bellgard S.E."/>
            <person name="Bellgard M.I."/>
        </authorList>
    </citation>
    <scope>NUCLEOTIDE SEQUENCE</scope>
    <source>
        <tissue evidence="1">Shoot tissue taken approximately 20 cm above the soil surface</tissue>
    </source>
</reference>
<organism evidence="1">
    <name type="scientific">Arundo donax</name>
    <name type="common">Giant reed</name>
    <name type="synonym">Donax arundinaceus</name>
    <dbReference type="NCBI Taxonomy" id="35708"/>
    <lineage>
        <taxon>Eukaryota</taxon>
        <taxon>Viridiplantae</taxon>
        <taxon>Streptophyta</taxon>
        <taxon>Embryophyta</taxon>
        <taxon>Tracheophyta</taxon>
        <taxon>Spermatophyta</taxon>
        <taxon>Magnoliopsida</taxon>
        <taxon>Liliopsida</taxon>
        <taxon>Poales</taxon>
        <taxon>Poaceae</taxon>
        <taxon>PACMAD clade</taxon>
        <taxon>Arundinoideae</taxon>
        <taxon>Arundineae</taxon>
        <taxon>Arundo</taxon>
    </lineage>
</organism>
<proteinExistence type="predicted"/>